<dbReference type="GO" id="GO:0008017">
    <property type="term" value="F:microtubule binding"/>
    <property type="evidence" value="ECO:0007669"/>
    <property type="project" value="TreeGrafter"/>
</dbReference>
<feature type="region of interest" description="Disordered" evidence="2">
    <location>
        <begin position="148"/>
        <end position="173"/>
    </location>
</feature>
<feature type="non-terminal residue" evidence="4">
    <location>
        <position position="1"/>
    </location>
</feature>
<dbReference type="Pfam" id="PF15236">
    <property type="entry name" value="CCDC66"/>
    <property type="match status" value="1"/>
</dbReference>
<evidence type="ECO:0000256" key="1">
    <source>
        <dbReference type="SAM" id="Coils"/>
    </source>
</evidence>
<protein>
    <recommendedName>
        <fullName evidence="3">CCDC66 domain-containing protein</fullName>
    </recommendedName>
</protein>
<keyword evidence="5" id="KW-1185">Reference proteome</keyword>
<organism evidence="4 5">
    <name type="scientific">Paragonimus westermani</name>
    <dbReference type="NCBI Taxonomy" id="34504"/>
    <lineage>
        <taxon>Eukaryota</taxon>
        <taxon>Metazoa</taxon>
        <taxon>Spiralia</taxon>
        <taxon>Lophotrochozoa</taxon>
        <taxon>Platyhelminthes</taxon>
        <taxon>Trematoda</taxon>
        <taxon>Digenea</taxon>
        <taxon>Plagiorchiida</taxon>
        <taxon>Troglotremata</taxon>
        <taxon>Troglotrematidae</taxon>
        <taxon>Paragonimus</taxon>
    </lineage>
</organism>
<feature type="region of interest" description="Disordered" evidence="2">
    <location>
        <begin position="343"/>
        <end position="391"/>
    </location>
</feature>
<gene>
    <name evidence="4" type="ORF">DEA37_0000824</name>
</gene>
<feature type="compositionally biased region" description="Pro residues" evidence="2">
    <location>
        <begin position="483"/>
        <end position="495"/>
    </location>
</feature>
<dbReference type="GO" id="GO:0060271">
    <property type="term" value="P:cilium assembly"/>
    <property type="evidence" value="ECO:0007669"/>
    <property type="project" value="TreeGrafter"/>
</dbReference>
<evidence type="ECO:0000256" key="2">
    <source>
        <dbReference type="SAM" id="MobiDB-lite"/>
    </source>
</evidence>
<dbReference type="InterPro" id="IPR040467">
    <property type="entry name" value="CCDC66_dom"/>
</dbReference>
<dbReference type="EMBL" id="QNGE01001204">
    <property type="protein sequence ID" value="KAA3678157.1"/>
    <property type="molecule type" value="Genomic_DNA"/>
</dbReference>
<dbReference type="InterPro" id="IPR039183">
    <property type="entry name" value="CCD66"/>
</dbReference>
<feature type="compositionally biased region" description="Polar residues" evidence="2">
    <location>
        <begin position="356"/>
        <end position="379"/>
    </location>
</feature>
<dbReference type="AlphaFoldDB" id="A0A5J4NR48"/>
<reference evidence="4 5" key="1">
    <citation type="journal article" date="2019" name="Gigascience">
        <title>Whole-genome sequence of the oriental lung fluke Paragonimus westermani.</title>
        <authorList>
            <person name="Oey H."/>
            <person name="Zakrzewski M."/>
            <person name="Narain K."/>
            <person name="Devi K.R."/>
            <person name="Agatsuma T."/>
            <person name="Nawaratna S."/>
            <person name="Gobert G.N."/>
            <person name="Jones M.K."/>
            <person name="Ragan M.A."/>
            <person name="McManus D.P."/>
            <person name="Krause L."/>
        </authorList>
    </citation>
    <scope>NUCLEOTIDE SEQUENCE [LARGE SCALE GENOMIC DNA]</scope>
    <source>
        <strain evidence="4 5">IND2009</strain>
    </source>
</reference>
<dbReference type="GO" id="GO:0005874">
    <property type="term" value="C:microtubule"/>
    <property type="evidence" value="ECO:0007669"/>
    <property type="project" value="TreeGrafter"/>
</dbReference>
<dbReference type="GO" id="GO:0005929">
    <property type="term" value="C:cilium"/>
    <property type="evidence" value="ECO:0007669"/>
    <property type="project" value="TreeGrafter"/>
</dbReference>
<comment type="caution">
    <text evidence="4">The sequence shown here is derived from an EMBL/GenBank/DDBJ whole genome shotgun (WGS) entry which is preliminary data.</text>
</comment>
<feature type="domain" description="CCDC66" evidence="3">
    <location>
        <begin position="261"/>
        <end position="363"/>
    </location>
</feature>
<name>A0A5J4NR48_9TREM</name>
<accession>A0A5J4NR48</accession>
<sequence length="702" mass="79148">FQVDVPTCIPSATMKETSMTVTDKKKLQWEHERGRETTDAELALLATSNPWNKTFSHAATKLPQASLPFSTTVSSAPTIIDSRSSSHIPRTESSKITNLSSSTKLPALTSMAFAASQDIETMKREEQRRQWKADLDEQVRQQRLAHEQKLVEERRTQETSFEQHRQRVPEMHGVTDLHGQTTLTESSANTHAPRSSLDAHPSASHFTSSLVISDRLQSAVPGISAELECTASVEPTAKVQFNRMRGFTQQMYSSPTDDAVRARRAEEIQRANLEMIEEKRRQREEEKVNKIMEEKLEEERLERERARLKALAEAELKEREEKGREEKLKTQLLFDTLKQAREEAASQKRHTRLARLQQTESETRSAYTAAKQGSQQQQYHPPLPTPEQQQRNLKCDVTGSHYFSQPNNESLAAIRCVDAQTDTNAFIQSVNATEELAQTLVLSGQKSPGKCTQKVSKLVRNSRASTVQQKVSVNPAPNKCQPTGPPRPSKPPPQAPINKQETEPLGFHCARFQPIFLFLPSETAFFMELHLALLCFGFTLLLVTNRPNKSESDIAMHRSVESSANCRSRSRYTDDFPSTYGAIDVVRTHNVLHPSGADEPVPLSREATARQNARQAYLKNSNPSVYGHPPARLLTIEHRDNELDSKPIDSANTDPLLNGTLVRDHPAQRQNIILQHLSEIRKGLQMRQMLYESGAYDDEVSD</sequence>
<dbReference type="PANTHER" id="PTHR22736">
    <property type="entry name" value="COILED-COIL DOMAIN-CONTAINING PROTEIN 66"/>
    <property type="match status" value="1"/>
</dbReference>
<dbReference type="Proteomes" id="UP000324629">
    <property type="component" value="Unassembled WGS sequence"/>
</dbReference>
<feature type="region of interest" description="Disordered" evidence="2">
    <location>
        <begin position="464"/>
        <end position="500"/>
    </location>
</feature>
<evidence type="ECO:0000259" key="3">
    <source>
        <dbReference type="Pfam" id="PF15236"/>
    </source>
</evidence>
<dbReference type="PANTHER" id="PTHR22736:SF2">
    <property type="entry name" value="COILED-COIL DOMAIN-CONTAINING PROTEIN 66"/>
    <property type="match status" value="1"/>
</dbReference>
<keyword evidence="1" id="KW-0175">Coiled coil</keyword>
<evidence type="ECO:0000313" key="4">
    <source>
        <dbReference type="EMBL" id="KAA3678157.1"/>
    </source>
</evidence>
<feature type="coiled-coil region" evidence="1">
    <location>
        <begin position="265"/>
        <end position="331"/>
    </location>
</feature>
<proteinExistence type="predicted"/>
<evidence type="ECO:0000313" key="5">
    <source>
        <dbReference type="Proteomes" id="UP000324629"/>
    </source>
</evidence>